<protein>
    <submittedName>
        <fullName evidence="3">Deoxyribodipyrimidine photolyase</fullName>
    </submittedName>
</protein>
<dbReference type="Pfam" id="PF00875">
    <property type="entry name" value="DNA_photolyase"/>
    <property type="match status" value="1"/>
</dbReference>
<dbReference type="AlphaFoldDB" id="A0A081BTE2"/>
<evidence type="ECO:0000313" key="3">
    <source>
        <dbReference type="EMBL" id="GAK54673.1"/>
    </source>
</evidence>
<reference evidence="3" key="1">
    <citation type="journal article" date="2015" name="PeerJ">
        <title>First genomic representation of candidate bacterial phylum KSB3 points to enhanced environmental sensing as a trigger of wastewater bulking.</title>
        <authorList>
            <person name="Sekiguchi Y."/>
            <person name="Ohashi A."/>
            <person name="Parks D.H."/>
            <person name="Yamauchi T."/>
            <person name="Tyson G.W."/>
            <person name="Hugenholtz P."/>
        </authorList>
    </citation>
    <scope>NUCLEOTIDE SEQUENCE [LARGE SCALE GENOMIC DNA]</scope>
</reference>
<feature type="region of interest" description="Disordered" evidence="1">
    <location>
        <begin position="246"/>
        <end position="275"/>
    </location>
</feature>
<organism evidence="3">
    <name type="scientific">Candidatus Moduliflexus flocculans</name>
    <dbReference type="NCBI Taxonomy" id="1499966"/>
    <lineage>
        <taxon>Bacteria</taxon>
        <taxon>Candidatus Moduliflexota</taxon>
        <taxon>Candidatus Moduliflexia</taxon>
        <taxon>Candidatus Moduliflexales</taxon>
        <taxon>Candidatus Moduliflexaceae</taxon>
    </lineage>
</organism>
<dbReference type="GO" id="GO:0003904">
    <property type="term" value="F:deoxyribodipyrimidine photo-lyase activity"/>
    <property type="evidence" value="ECO:0007669"/>
    <property type="project" value="TreeGrafter"/>
</dbReference>
<accession>A0A081BTE2</accession>
<dbReference type="HOGENOM" id="CLU_923358_0_0_0"/>
<name>A0A081BTE2_9BACT</name>
<gene>
    <name evidence="3" type="ORF">U14_05961</name>
</gene>
<dbReference type="Gene3D" id="1.25.40.80">
    <property type="match status" value="1"/>
</dbReference>
<dbReference type="PANTHER" id="PTHR10211">
    <property type="entry name" value="DEOXYRIBODIPYRIMIDINE PHOTOLYASE"/>
    <property type="match status" value="1"/>
</dbReference>
<dbReference type="SUPFAM" id="SSF52425">
    <property type="entry name" value="Cryptochrome/photolyase, N-terminal domain"/>
    <property type="match status" value="1"/>
</dbReference>
<keyword evidence="4" id="KW-1185">Reference proteome</keyword>
<evidence type="ECO:0000259" key="2">
    <source>
        <dbReference type="PROSITE" id="PS51645"/>
    </source>
</evidence>
<dbReference type="InterPro" id="IPR036155">
    <property type="entry name" value="Crypto/Photolyase_N_sf"/>
</dbReference>
<dbReference type="PROSITE" id="PS51645">
    <property type="entry name" value="PHR_CRY_ALPHA_BETA"/>
    <property type="match status" value="1"/>
</dbReference>
<feature type="domain" description="Photolyase/cryptochrome alpha/beta" evidence="2">
    <location>
        <begin position="24"/>
        <end position="152"/>
    </location>
</feature>
<dbReference type="Proteomes" id="UP000030700">
    <property type="component" value="Unassembled WGS sequence"/>
</dbReference>
<proteinExistence type="predicted"/>
<dbReference type="GO" id="GO:0000719">
    <property type="term" value="P:photoreactive repair"/>
    <property type="evidence" value="ECO:0007669"/>
    <property type="project" value="TreeGrafter"/>
</dbReference>
<dbReference type="InterPro" id="IPR006050">
    <property type="entry name" value="DNA_photolyase_N"/>
</dbReference>
<evidence type="ECO:0000256" key="1">
    <source>
        <dbReference type="SAM" id="MobiDB-lite"/>
    </source>
</evidence>
<dbReference type="InterPro" id="IPR052219">
    <property type="entry name" value="Photolyase_Class-2"/>
</dbReference>
<evidence type="ECO:0000313" key="4">
    <source>
        <dbReference type="Proteomes" id="UP000030700"/>
    </source>
</evidence>
<dbReference type="EMBL" id="DF820462">
    <property type="protein sequence ID" value="GAK54673.1"/>
    <property type="molecule type" value="Genomic_DNA"/>
</dbReference>
<feature type="compositionally biased region" description="Polar residues" evidence="1">
    <location>
        <begin position="250"/>
        <end position="265"/>
    </location>
</feature>
<dbReference type="Gene3D" id="3.40.50.620">
    <property type="entry name" value="HUPs"/>
    <property type="match status" value="1"/>
</dbReference>
<dbReference type="STRING" id="1499966.U14_05961"/>
<dbReference type="InterPro" id="IPR036134">
    <property type="entry name" value="Crypto/Photolyase_FAD-like_sf"/>
</dbReference>
<sequence length="301" mass="34497">MCASAPIHAERIQQLNAHDIQTRQYVLYWMQQSQRADENHTLEYAIHAANDLKQPLVIVFGLTDAYPEANLRHYTFLLEGLRETAAALAARGIKFVLRRGHPPEIVVQLGKSASLIVCDCGYLRHQHAWRDDVAQQAECRVMQVESDVIVPLEIASNKAEYAARTLRPKIMKQVKRYLSPIPRLTLEHSSLDLDLHGDDFADIPAFLSSLNIDRRIAPVSRFFRGGTSEAKRRFREFIEQRLPYYDHHSNQPQTDDISQMSPTTSKHSKRCREPARQNRTGRACLIEELGLSSLELMRECK</sequence>
<dbReference type="PANTHER" id="PTHR10211:SF0">
    <property type="entry name" value="DEOXYRIBODIPYRIMIDINE PHOTO-LYASE"/>
    <property type="match status" value="1"/>
</dbReference>
<dbReference type="SUPFAM" id="SSF48173">
    <property type="entry name" value="Cryptochrome/photolyase FAD-binding domain"/>
    <property type="match status" value="1"/>
</dbReference>
<dbReference type="InterPro" id="IPR014729">
    <property type="entry name" value="Rossmann-like_a/b/a_fold"/>
</dbReference>
<keyword evidence="3" id="KW-0456">Lyase</keyword>